<feature type="region of interest" description="Disordered" evidence="5">
    <location>
        <begin position="425"/>
        <end position="456"/>
    </location>
</feature>
<dbReference type="SUPFAM" id="SSF52096">
    <property type="entry name" value="ClpP/crotonase"/>
    <property type="match status" value="1"/>
</dbReference>
<dbReference type="InterPro" id="IPR052165">
    <property type="entry name" value="Membrane_assoc_protease"/>
</dbReference>
<evidence type="ECO:0000259" key="7">
    <source>
        <dbReference type="Pfam" id="PF01957"/>
    </source>
</evidence>
<feature type="transmembrane region" description="Helical" evidence="6">
    <location>
        <begin position="282"/>
        <end position="299"/>
    </location>
</feature>
<gene>
    <name evidence="9" type="ORF">UFOPK3046_01875</name>
</gene>
<evidence type="ECO:0000256" key="3">
    <source>
        <dbReference type="ARBA" id="ARBA00022989"/>
    </source>
</evidence>
<dbReference type="InterPro" id="IPR012340">
    <property type="entry name" value="NA-bd_OB-fold"/>
</dbReference>
<dbReference type="Gene3D" id="2.40.50.140">
    <property type="entry name" value="Nucleic acid-binding proteins"/>
    <property type="match status" value="1"/>
</dbReference>
<feature type="transmembrane region" description="Helical" evidence="6">
    <location>
        <begin position="306"/>
        <end position="324"/>
    </location>
</feature>
<comment type="subcellular location">
    <subcellularLocation>
        <location evidence="1">Membrane</location>
        <topology evidence="1">Multi-pass membrane protein</topology>
    </subcellularLocation>
</comment>
<dbReference type="InterPro" id="IPR056739">
    <property type="entry name" value="NfeD_membrane"/>
</dbReference>
<dbReference type="InterPro" id="IPR002810">
    <property type="entry name" value="NfeD-like_C"/>
</dbReference>
<dbReference type="Pfam" id="PF24961">
    <property type="entry name" value="NfeD_membrane"/>
    <property type="match status" value="1"/>
</dbReference>
<name>A0A6J6ZPA8_9ZZZZ</name>
<dbReference type="InterPro" id="IPR029045">
    <property type="entry name" value="ClpP/crotonase-like_dom_sf"/>
</dbReference>
<dbReference type="InterPro" id="IPR006311">
    <property type="entry name" value="TAT_signal"/>
</dbReference>
<evidence type="ECO:0000259" key="8">
    <source>
        <dbReference type="Pfam" id="PF24961"/>
    </source>
</evidence>
<dbReference type="Pfam" id="PF01957">
    <property type="entry name" value="NfeD"/>
    <property type="match status" value="1"/>
</dbReference>
<dbReference type="EMBL" id="CAFAAQ010000238">
    <property type="protein sequence ID" value="CAB4823601.1"/>
    <property type="molecule type" value="Genomic_DNA"/>
</dbReference>
<dbReference type="PROSITE" id="PS51318">
    <property type="entry name" value="TAT"/>
    <property type="match status" value="1"/>
</dbReference>
<feature type="domain" description="NfeD-like C-terminal" evidence="7">
    <location>
        <begin position="364"/>
        <end position="420"/>
    </location>
</feature>
<dbReference type="PANTHER" id="PTHR33507:SF4">
    <property type="entry name" value="NODULATION COMPETITIVENESS PROTEIN NFED"/>
    <property type="match status" value="1"/>
</dbReference>
<feature type="transmembrane region" description="Helical" evidence="6">
    <location>
        <begin position="330"/>
        <end position="352"/>
    </location>
</feature>
<protein>
    <submittedName>
        <fullName evidence="9">Unannotated protein</fullName>
    </submittedName>
</protein>
<evidence type="ECO:0000256" key="1">
    <source>
        <dbReference type="ARBA" id="ARBA00004141"/>
    </source>
</evidence>
<evidence type="ECO:0000256" key="2">
    <source>
        <dbReference type="ARBA" id="ARBA00022692"/>
    </source>
</evidence>
<proteinExistence type="predicted"/>
<accession>A0A6J6ZPA8</accession>
<feature type="domain" description="NfeD integral membrane" evidence="8">
    <location>
        <begin position="236"/>
        <end position="344"/>
    </location>
</feature>
<evidence type="ECO:0000256" key="5">
    <source>
        <dbReference type="SAM" id="MobiDB-lite"/>
    </source>
</evidence>
<feature type="compositionally biased region" description="Acidic residues" evidence="5">
    <location>
        <begin position="440"/>
        <end position="449"/>
    </location>
</feature>
<keyword evidence="3 6" id="KW-1133">Transmembrane helix</keyword>
<sequence>MFTLPRPTRRLAITLVLIGGIAALAASLAPAVSAQGSCGKAGCVDVVAVDGLIDEIEANFMIDSIARANAAGDVVGVVLQFDSAGSAVSDTRLDQVAAAIQGSRIPVSIWIGASGSYALGGAAELAQVADSSGITPGSKIGDVGSQRLDEQQFGDLFAGRAAAGLTRTFSGEAAVKAGLVDRFDPTLVDHVGNLDSVETRVVKVDGREQKQPVQRVRLSKLPLQVQLMHTAASPSVAYLLLVIGLGLLLFEFFTAGVGVAGVIGAVFVLLGGFGVAELPFTPWALALLLFSFFGFAIDMQTGVPRLWTIISMAAFSVGSVFLFVEFRPTWIALLAGIAGMGVVVFSGMPAMIRTRFATPTIGREWMIGELGQASSEINPEGMVLIRGAEWRARTNRATPVLVGDSIRVVEIDGLVLGVEPEEGGAMDYREMRSGRKGEPEPEADPEAESQVEGPAK</sequence>
<dbReference type="Gene3D" id="3.90.226.10">
    <property type="entry name" value="2-enoyl-CoA Hydratase, Chain A, domain 1"/>
    <property type="match status" value="1"/>
</dbReference>
<reference evidence="9" key="1">
    <citation type="submission" date="2020-05" db="EMBL/GenBank/DDBJ databases">
        <authorList>
            <person name="Chiriac C."/>
            <person name="Salcher M."/>
            <person name="Ghai R."/>
            <person name="Kavagutti S V."/>
        </authorList>
    </citation>
    <scope>NUCLEOTIDE SEQUENCE</scope>
</reference>
<evidence type="ECO:0000256" key="6">
    <source>
        <dbReference type="SAM" id="Phobius"/>
    </source>
</evidence>
<evidence type="ECO:0000256" key="4">
    <source>
        <dbReference type="ARBA" id="ARBA00023136"/>
    </source>
</evidence>
<feature type="transmembrane region" description="Helical" evidence="6">
    <location>
        <begin position="257"/>
        <end position="276"/>
    </location>
</feature>
<dbReference type="GO" id="GO:0016020">
    <property type="term" value="C:membrane"/>
    <property type="evidence" value="ECO:0007669"/>
    <property type="project" value="UniProtKB-SubCell"/>
</dbReference>
<feature type="transmembrane region" description="Helical" evidence="6">
    <location>
        <begin position="227"/>
        <end position="250"/>
    </location>
</feature>
<dbReference type="SUPFAM" id="SSF141322">
    <property type="entry name" value="NfeD domain-like"/>
    <property type="match status" value="1"/>
</dbReference>
<feature type="compositionally biased region" description="Basic and acidic residues" evidence="5">
    <location>
        <begin position="427"/>
        <end position="439"/>
    </location>
</feature>
<keyword evidence="2 6" id="KW-0812">Transmembrane</keyword>
<evidence type="ECO:0000313" key="9">
    <source>
        <dbReference type="EMBL" id="CAB4823601.1"/>
    </source>
</evidence>
<dbReference type="PANTHER" id="PTHR33507">
    <property type="entry name" value="INNER MEMBRANE PROTEIN YBBJ"/>
    <property type="match status" value="1"/>
</dbReference>
<dbReference type="AlphaFoldDB" id="A0A6J6ZPA8"/>
<organism evidence="9">
    <name type="scientific">freshwater metagenome</name>
    <dbReference type="NCBI Taxonomy" id="449393"/>
    <lineage>
        <taxon>unclassified sequences</taxon>
        <taxon>metagenomes</taxon>
        <taxon>ecological metagenomes</taxon>
    </lineage>
</organism>
<keyword evidence="4 6" id="KW-0472">Membrane</keyword>